<proteinExistence type="inferred from homology"/>
<dbReference type="GO" id="GO:0005737">
    <property type="term" value="C:cytoplasm"/>
    <property type="evidence" value="ECO:0007669"/>
    <property type="project" value="UniProtKB-SubCell"/>
</dbReference>
<evidence type="ECO:0000259" key="11">
    <source>
        <dbReference type="Pfam" id="PF08527"/>
    </source>
</evidence>
<keyword evidence="13" id="KW-1185">Reference proteome</keyword>
<dbReference type="AlphaFoldDB" id="A0A8C5MX95"/>
<evidence type="ECO:0000256" key="1">
    <source>
        <dbReference type="ARBA" id="ARBA00004496"/>
    </source>
</evidence>
<accession>A0A8C5MX95</accession>
<dbReference type="Pfam" id="PF08527">
    <property type="entry name" value="PAD_M"/>
    <property type="match status" value="1"/>
</dbReference>
<dbReference type="Ensembl" id="ENSLLET00000019168.1">
    <property type="protein sequence ID" value="ENSLLEP00000018444.1"/>
    <property type="gene ID" value="ENSLLEG00000010848.1"/>
</dbReference>
<dbReference type="GO" id="GO:0005634">
    <property type="term" value="C:nucleus"/>
    <property type="evidence" value="ECO:0007669"/>
    <property type="project" value="TreeGrafter"/>
</dbReference>
<dbReference type="SUPFAM" id="SSF110083">
    <property type="entry name" value="Peptidylarginine deiminase Pad4, middle domain"/>
    <property type="match status" value="1"/>
</dbReference>
<dbReference type="Gene3D" id="2.60.40.1700">
    <property type="entry name" value="Protein-arginine deiminase, central domain"/>
    <property type="match status" value="1"/>
</dbReference>
<evidence type="ECO:0000256" key="5">
    <source>
        <dbReference type="ARBA" id="ARBA00022801"/>
    </source>
</evidence>
<feature type="active site" evidence="8">
    <location>
        <position position="311"/>
    </location>
</feature>
<evidence type="ECO:0000259" key="10">
    <source>
        <dbReference type="Pfam" id="PF08526"/>
    </source>
</evidence>
<dbReference type="GeneTree" id="ENSGT00940000153217"/>
<dbReference type="InterPro" id="IPR013733">
    <property type="entry name" value="Prot_Arg_deaminase_cen_dom"/>
</dbReference>
<dbReference type="EC" id="3.5.3.15" evidence="3"/>
<dbReference type="Gene3D" id="3.75.10.10">
    <property type="entry name" value="L-arginine/glycine Amidinotransferase, Chain A"/>
    <property type="match status" value="1"/>
</dbReference>
<dbReference type="PANTHER" id="PTHR10837">
    <property type="entry name" value="PEPTIDYLARGININE DEIMINASE"/>
    <property type="match status" value="1"/>
</dbReference>
<evidence type="ECO:0000256" key="4">
    <source>
        <dbReference type="ARBA" id="ARBA00022490"/>
    </source>
</evidence>
<dbReference type="PIRSF" id="PIRSF001247">
    <property type="entry name" value="Protein-arginine_deiminase"/>
    <property type="match status" value="1"/>
</dbReference>
<dbReference type="SUPFAM" id="SSF55909">
    <property type="entry name" value="Pentein"/>
    <property type="match status" value="1"/>
</dbReference>
<dbReference type="InterPro" id="IPR013530">
    <property type="entry name" value="PAD_C"/>
</dbReference>
<evidence type="ECO:0000313" key="12">
    <source>
        <dbReference type="Ensembl" id="ENSLLEP00000018444.1"/>
    </source>
</evidence>
<dbReference type="InterPro" id="IPR008972">
    <property type="entry name" value="Cupredoxin"/>
</dbReference>
<dbReference type="InterPro" id="IPR038685">
    <property type="entry name" value="PAD_N_sf"/>
</dbReference>
<keyword evidence="6" id="KW-0106">Calcium</keyword>
<dbReference type="Proteomes" id="UP000694569">
    <property type="component" value="Unplaced"/>
</dbReference>
<name>A0A8C5MX95_9ANUR</name>
<dbReference type="FunFam" id="3.75.10.10:FF:000003">
    <property type="entry name" value="Protein-arginine deiminase type-2"/>
    <property type="match status" value="1"/>
</dbReference>
<feature type="active site" evidence="8">
    <location>
        <position position="599"/>
    </location>
</feature>
<dbReference type="Gene3D" id="2.60.40.1860">
    <property type="entry name" value="Protein-arginine deiminase, N-terminal domain"/>
    <property type="match status" value="1"/>
</dbReference>
<dbReference type="SUPFAM" id="SSF49503">
    <property type="entry name" value="Cupredoxins"/>
    <property type="match status" value="1"/>
</dbReference>
<evidence type="ECO:0000256" key="7">
    <source>
        <dbReference type="ARBA" id="ARBA00048487"/>
    </source>
</evidence>
<keyword evidence="5" id="KW-0378">Hydrolase</keyword>
<feature type="active site" evidence="8">
    <location>
        <position position="431"/>
    </location>
</feature>
<dbReference type="InterPro" id="IPR004303">
    <property type="entry name" value="PAD"/>
</dbReference>
<evidence type="ECO:0000313" key="13">
    <source>
        <dbReference type="Proteomes" id="UP000694569"/>
    </source>
</evidence>
<comment type="subcellular location">
    <subcellularLocation>
        <location evidence="1">Cytoplasm</location>
    </subcellularLocation>
</comment>
<reference evidence="12" key="2">
    <citation type="submission" date="2025-09" db="UniProtKB">
        <authorList>
            <consortium name="Ensembl"/>
        </authorList>
    </citation>
    <scope>IDENTIFICATION</scope>
</reference>
<evidence type="ECO:0000259" key="9">
    <source>
        <dbReference type="Pfam" id="PF03068"/>
    </source>
</evidence>
<dbReference type="InterPro" id="IPR013732">
    <property type="entry name" value="PAD_N"/>
</dbReference>
<evidence type="ECO:0000256" key="8">
    <source>
        <dbReference type="PIRSR" id="PIRSR001247-1"/>
    </source>
</evidence>
<dbReference type="Pfam" id="PF08526">
    <property type="entry name" value="PAD_N"/>
    <property type="match status" value="1"/>
</dbReference>
<reference evidence="12" key="1">
    <citation type="submission" date="2025-08" db="UniProtKB">
        <authorList>
            <consortium name="Ensembl"/>
        </authorList>
    </citation>
    <scope>IDENTIFICATION</scope>
</reference>
<dbReference type="PANTHER" id="PTHR10837:SF11">
    <property type="entry name" value="PROTEIN-ARGININE DEIMINASE TYPE-1"/>
    <property type="match status" value="1"/>
</dbReference>
<feature type="active site" evidence="8">
    <location>
        <position position="433"/>
    </location>
</feature>
<evidence type="ECO:0000256" key="3">
    <source>
        <dbReference type="ARBA" id="ARBA00012200"/>
    </source>
</evidence>
<dbReference type="GO" id="GO:0005509">
    <property type="term" value="F:calcium ion binding"/>
    <property type="evidence" value="ECO:0007669"/>
    <property type="project" value="InterPro"/>
</dbReference>
<dbReference type="Pfam" id="PF03068">
    <property type="entry name" value="PAD"/>
    <property type="match status" value="1"/>
</dbReference>
<dbReference type="FunFam" id="2.60.40.1700:FF:000001">
    <property type="entry name" value="Protein-arginine deiminase type-2"/>
    <property type="match status" value="1"/>
</dbReference>
<keyword evidence="4" id="KW-0963">Cytoplasm</keyword>
<dbReference type="InterPro" id="IPR036556">
    <property type="entry name" value="PAD_central_sf"/>
</dbReference>
<protein>
    <recommendedName>
        <fullName evidence="3">protein-arginine deiminase</fullName>
        <ecNumber evidence="3">3.5.3.15</ecNumber>
    </recommendedName>
</protein>
<sequence>TLLKDNSVYFRSVPVGADSFDVRGTSLLDVTIIYDPNTVKNPQAYTKWPLNKGVKVVISSSRSSRDVNDSKVSAAQAIRLSEPIYFFSLDISLNADVNRIGAVSRRVKDKGIWTWGPNGKGAILVVNCDRDKDSAGGLDSENANIKDMSPMTLITDAPEEFFDEHRVILRIQPTYADKIRVYCRYRWTYKQVLGGEKLSYKVERNHQDEISFYVEGLQFPDADFDGLVYIKLSLENSKDNVSAVLFSEKLAFRIAPWIMTPNTLKPLEVYVCSLPDNQDFLKQIKALVNIAYCNLHICKEVTNRGDRWIQDEMEFGYTEAPHKRFPVVFDSPRNRGLKDFPFKQILGPDFGYVTKEPDNQHEINTLDSFGNLEVSPPVSVKGKEYPLGRILIGSGLTESNVRMNKIVQAFLAAQKVQEPVELYSYWLTVGHIDEFMSFVPAPDRKGFRLLLASPRECIELFKEKQKQGCGKATMFGGLKASVQIHRSSINEILSDEKLNQYFDFAQECVDMNRKILKKELGLTEDDIIDISLTRFSFPPKVNMLVLGKYLGIPKPFGPLVNGRCCLEEKVQNLLEPLGLKCIFIDDFESYHLLLGEVHCGTNTLRKPFTKKWWECQNPAERTRS</sequence>
<dbReference type="GO" id="GO:0004668">
    <property type="term" value="F:protein-arginine deiminase activity"/>
    <property type="evidence" value="ECO:0007669"/>
    <property type="project" value="UniProtKB-EC"/>
</dbReference>
<feature type="domain" description="Protein-arginine deiminase (PAD) N-terminal" evidence="10">
    <location>
        <begin position="11"/>
        <end position="73"/>
    </location>
</feature>
<comment type="catalytic activity">
    <reaction evidence="7">
        <text>L-arginyl-[protein] + H2O = L-citrullyl-[protein] + NH4(+)</text>
        <dbReference type="Rhea" id="RHEA:18089"/>
        <dbReference type="Rhea" id="RHEA-COMP:10532"/>
        <dbReference type="Rhea" id="RHEA-COMP:10588"/>
        <dbReference type="ChEBI" id="CHEBI:15377"/>
        <dbReference type="ChEBI" id="CHEBI:28938"/>
        <dbReference type="ChEBI" id="CHEBI:29965"/>
        <dbReference type="ChEBI" id="CHEBI:83397"/>
        <dbReference type="EC" id="3.5.3.15"/>
    </reaction>
</comment>
<organism evidence="12 13">
    <name type="scientific">Leptobrachium leishanense</name>
    <name type="common">Leishan spiny toad</name>
    <dbReference type="NCBI Taxonomy" id="445787"/>
    <lineage>
        <taxon>Eukaryota</taxon>
        <taxon>Metazoa</taxon>
        <taxon>Chordata</taxon>
        <taxon>Craniata</taxon>
        <taxon>Vertebrata</taxon>
        <taxon>Euteleostomi</taxon>
        <taxon>Amphibia</taxon>
        <taxon>Batrachia</taxon>
        <taxon>Anura</taxon>
        <taxon>Pelobatoidea</taxon>
        <taxon>Megophryidae</taxon>
        <taxon>Leptobrachium</taxon>
    </lineage>
</organism>
<comment type="similarity">
    <text evidence="2">Belongs to the protein arginine deiminase family.</text>
</comment>
<feature type="domain" description="Protein-arginine deiminase (PAD) central" evidence="11">
    <location>
        <begin position="90"/>
        <end position="234"/>
    </location>
</feature>
<evidence type="ECO:0000256" key="2">
    <source>
        <dbReference type="ARBA" id="ARBA00008166"/>
    </source>
</evidence>
<evidence type="ECO:0000256" key="6">
    <source>
        <dbReference type="ARBA" id="ARBA00022837"/>
    </source>
</evidence>
<feature type="domain" description="Protein-arginine deiminase C-terminal" evidence="9">
    <location>
        <begin position="245"/>
        <end position="614"/>
    </location>
</feature>